<gene>
    <name evidence="2" type="ORF">TRSC58_07618</name>
</gene>
<dbReference type="AlphaFoldDB" id="A0A061IUV2"/>
<sequence>MGAAAAARVTWRRSNGTSSKVSCRASVSPSLLLPPLLLSRVPHASSWTLTATPTPGTPHEEALAVSPLTHAAYVKPLPR</sequence>
<reference evidence="2 3" key="1">
    <citation type="submission" date="2013-07" db="EMBL/GenBank/DDBJ databases">
        <authorList>
            <person name="Stoco P.H."/>
            <person name="Wagner G."/>
            <person name="Gerber A."/>
            <person name="Zaha A."/>
            <person name="Thompson C."/>
            <person name="Bartholomeu D.C."/>
            <person name="Luckemeyer D.D."/>
            <person name="Bahia D."/>
            <person name="Loreto E."/>
            <person name="Prestes E.B."/>
            <person name="Lima F.M."/>
            <person name="Rodrigues-Luiz G."/>
            <person name="Vallejo G.A."/>
            <person name="Filho J.F."/>
            <person name="Monteiro K.M."/>
            <person name="Tyler K.M."/>
            <person name="de Almeida L.G."/>
            <person name="Ortiz M.F."/>
            <person name="Siervo M.A."/>
            <person name="de Moraes M.H."/>
            <person name="Cunha O.L."/>
            <person name="Mendonca-Neto R."/>
            <person name="Silva R."/>
            <person name="Teixeira S.M."/>
            <person name="Murta S.M."/>
            <person name="Sincero T.C."/>
            <person name="Mendes T.A."/>
            <person name="Urmenyi T.P."/>
            <person name="Silva V.G."/>
            <person name="da Rocha W.D."/>
            <person name="Andersson B."/>
            <person name="Romanha A.J."/>
            <person name="Steindel M."/>
            <person name="de Vasconcelos A.T."/>
            <person name="Grisard E.C."/>
        </authorList>
    </citation>
    <scope>NUCLEOTIDE SEQUENCE [LARGE SCALE GENOMIC DNA]</scope>
    <source>
        <strain evidence="2 3">SC58</strain>
    </source>
</reference>
<comment type="caution">
    <text evidence="2">The sequence shown here is derived from an EMBL/GenBank/DDBJ whole genome shotgun (WGS) entry which is preliminary data.</text>
</comment>
<keyword evidence="3" id="KW-1185">Reference proteome</keyword>
<accession>A0A061IUV2</accession>
<evidence type="ECO:0000256" key="1">
    <source>
        <dbReference type="SAM" id="MobiDB-lite"/>
    </source>
</evidence>
<feature type="region of interest" description="Disordered" evidence="1">
    <location>
        <begin position="1"/>
        <end position="20"/>
    </location>
</feature>
<name>A0A061IUV2_TRYRA</name>
<evidence type="ECO:0000313" key="3">
    <source>
        <dbReference type="Proteomes" id="UP000031737"/>
    </source>
</evidence>
<evidence type="ECO:0000313" key="2">
    <source>
        <dbReference type="EMBL" id="ESL04847.1"/>
    </source>
</evidence>
<organism evidence="2 3">
    <name type="scientific">Trypanosoma rangeli SC58</name>
    <dbReference type="NCBI Taxonomy" id="429131"/>
    <lineage>
        <taxon>Eukaryota</taxon>
        <taxon>Discoba</taxon>
        <taxon>Euglenozoa</taxon>
        <taxon>Kinetoplastea</taxon>
        <taxon>Metakinetoplastina</taxon>
        <taxon>Trypanosomatida</taxon>
        <taxon>Trypanosomatidae</taxon>
        <taxon>Trypanosoma</taxon>
        <taxon>Herpetosoma</taxon>
    </lineage>
</organism>
<dbReference type="EMBL" id="AUPL01008351">
    <property type="protein sequence ID" value="ESL04847.1"/>
    <property type="molecule type" value="Genomic_DNA"/>
</dbReference>
<dbReference type="Proteomes" id="UP000031737">
    <property type="component" value="Unassembled WGS sequence"/>
</dbReference>
<dbReference type="VEuPathDB" id="TriTrypDB:TRSC58_07618"/>
<protein>
    <submittedName>
        <fullName evidence="2">Uncharacterized protein</fullName>
    </submittedName>
</protein>
<proteinExistence type="predicted"/>